<proteinExistence type="predicted"/>
<accession>A0A8J6UKU1</accession>
<evidence type="ECO:0000313" key="2">
    <source>
        <dbReference type="Proteomes" id="UP000632828"/>
    </source>
</evidence>
<reference evidence="1" key="1">
    <citation type="submission" date="2020-09" db="EMBL/GenBank/DDBJ databases">
        <title>Pelobacter alkaliphilus sp. nov., a novel anaerobic arsenate-reducing bacterium from terrestrial mud volcano.</title>
        <authorList>
            <person name="Khomyakova M.A."/>
            <person name="Merkel A.Y."/>
            <person name="Slobodkin A.I."/>
        </authorList>
    </citation>
    <scope>NUCLEOTIDE SEQUENCE</scope>
    <source>
        <strain evidence="1">M08fum</strain>
    </source>
</reference>
<dbReference type="Proteomes" id="UP000632828">
    <property type="component" value="Unassembled WGS sequence"/>
</dbReference>
<dbReference type="AlphaFoldDB" id="A0A8J6UKU1"/>
<dbReference type="EMBL" id="JACWUN010000004">
    <property type="protein sequence ID" value="MBD1399977.1"/>
    <property type="molecule type" value="Genomic_DNA"/>
</dbReference>
<dbReference type="InterPro" id="IPR045397">
    <property type="entry name" value="TumE-like"/>
</dbReference>
<organism evidence="1 2">
    <name type="scientific">Pelovirga terrestris</name>
    <dbReference type="NCBI Taxonomy" id="2771352"/>
    <lineage>
        <taxon>Bacteria</taxon>
        <taxon>Pseudomonadati</taxon>
        <taxon>Thermodesulfobacteriota</taxon>
        <taxon>Desulfuromonadia</taxon>
        <taxon>Geobacterales</taxon>
        <taxon>Geobacteraceae</taxon>
        <taxon>Pelovirga</taxon>
    </lineage>
</organism>
<keyword evidence="2" id="KW-1185">Reference proteome</keyword>
<protein>
    <submittedName>
        <fullName evidence="1">Uncharacterized protein</fullName>
    </submittedName>
</protein>
<gene>
    <name evidence="1" type="ORF">ICT70_04760</name>
</gene>
<dbReference type="RefSeq" id="WP_191154251.1">
    <property type="nucleotide sequence ID" value="NZ_JACWUN010000004.1"/>
</dbReference>
<evidence type="ECO:0000313" key="1">
    <source>
        <dbReference type="EMBL" id="MBD1399977.1"/>
    </source>
</evidence>
<comment type="caution">
    <text evidence="1">The sequence shown here is derived from an EMBL/GenBank/DDBJ whole genome shotgun (WGS) entry which is preliminary data.</text>
</comment>
<sequence>MSNFDLETLLNLNGEVFPMENGCWTKFEAYRVEPSEQIPHGISYSLTLHDKNNRRVIGFDNAHAVKPKRKKYGARKMTWDHNHQQENVFSYEFESAGQLLVDFWEAVEAYLGAGHA</sequence>
<name>A0A8J6UKU1_9BACT</name>
<dbReference type="Pfam" id="PF20126">
    <property type="entry name" value="TumE"/>
    <property type="match status" value="1"/>
</dbReference>